<protein>
    <submittedName>
        <fullName evidence="2">Uncharacterized protein</fullName>
    </submittedName>
</protein>
<sequence>MNLKLKIAEYGEFEDKFRANFFSELLPEEKLEFGDILKNLSMNAIEKAETLREWGRDRLSLAAFENFEEYLNVFLERDRKFQEKLKKLSPEAKEAYDKIQEIRKEKQIVMSRLSEKAKKELSALFKNECSVHHRTNLSRIQWDPVGVKKNEENERETDFGCYGYEIGSNLAPNYAPLTKSYGRDPPSTTPFSVPKIRSPMNPYPLQQPNHLSSTGGKLFQLLLQRVQYLKPLLNN</sequence>
<dbReference type="WBParaSite" id="JU765_v2.g5024.t1">
    <property type="protein sequence ID" value="JU765_v2.g5024.t1"/>
    <property type="gene ID" value="JU765_v2.g5024"/>
</dbReference>
<accession>A0AC34RB70</accession>
<name>A0AC34RB70_9BILA</name>
<evidence type="ECO:0000313" key="1">
    <source>
        <dbReference type="Proteomes" id="UP000887576"/>
    </source>
</evidence>
<organism evidence="1 2">
    <name type="scientific">Panagrolaimus sp. JU765</name>
    <dbReference type="NCBI Taxonomy" id="591449"/>
    <lineage>
        <taxon>Eukaryota</taxon>
        <taxon>Metazoa</taxon>
        <taxon>Ecdysozoa</taxon>
        <taxon>Nematoda</taxon>
        <taxon>Chromadorea</taxon>
        <taxon>Rhabditida</taxon>
        <taxon>Tylenchina</taxon>
        <taxon>Panagrolaimomorpha</taxon>
        <taxon>Panagrolaimoidea</taxon>
        <taxon>Panagrolaimidae</taxon>
        <taxon>Panagrolaimus</taxon>
    </lineage>
</organism>
<dbReference type="Proteomes" id="UP000887576">
    <property type="component" value="Unplaced"/>
</dbReference>
<evidence type="ECO:0000313" key="2">
    <source>
        <dbReference type="WBParaSite" id="JU765_v2.g5024.t1"/>
    </source>
</evidence>
<proteinExistence type="predicted"/>
<reference evidence="2" key="1">
    <citation type="submission" date="2022-11" db="UniProtKB">
        <authorList>
            <consortium name="WormBaseParasite"/>
        </authorList>
    </citation>
    <scope>IDENTIFICATION</scope>
</reference>